<evidence type="ECO:0000313" key="1">
    <source>
        <dbReference type="EMBL" id="SVE20053.1"/>
    </source>
</evidence>
<accession>A0A383BJR9</accession>
<sequence>MSLLKLALVGFFAWLIVRGRELQNEEEADKK</sequence>
<gene>
    <name evidence="1" type="ORF">METZ01_LOCUS472907</name>
</gene>
<dbReference type="EMBL" id="UINC01200936">
    <property type="protein sequence ID" value="SVE20053.1"/>
    <property type="molecule type" value="Genomic_DNA"/>
</dbReference>
<reference evidence="1" key="1">
    <citation type="submission" date="2018-05" db="EMBL/GenBank/DDBJ databases">
        <authorList>
            <person name="Lanie J.A."/>
            <person name="Ng W.-L."/>
            <person name="Kazmierczak K.M."/>
            <person name="Andrzejewski T.M."/>
            <person name="Davidsen T.M."/>
            <person name="Wayne K.J."/>
            <person name="Tettelin H."/>
            <person name="Glass J.I."/>
            <person name="Rusch D."/>
            <person name="Podicherti R."/>
            <person name="Tsui H.-C.T."/>
            <person name="Winkler M.E."/>
        </authorList>
    </citation>
    <scope>NUCLEOTIDE SEQUENCE</scope>
</reference>
<proteinExistence type="predicted"/>
<organism evidence="1">
    <name type="scientific">marine metagenome</name>
    <dbReference type="NCBI Taxonomy" id="408172"/>
    <lineage>
        <taxon>unclassified sequences</taxon>
        <taxon>metagenomes</taxon>
        <taxon>ecological metagenomes</taxon>
    </lineage>
</organism>
<dbReference type="AlphaFoldDB" id="A0A383BJR9"/>
<protein>
    <submittedName>
        <fullName evidence="1">Uncharacterized protein</fullName>
    </submittedName>
</protein>
<name>A0A383BJR9_9ZZZZ</name>